<dbReference type="SMART" id="SM00220">
    <property type="entry name" value="S_TKc"/>
    <property type="match status" value="1"/>
</dbReference>
<evidence type="ECO:0000256" key="20">
    <source>
        <dbReference type="SAM" id="Phobius"/>
    </source>
</evidence>
<evidence type="ECO:0000256" key="18">
    <source>
        <dbReference type="ARBA" id="ARBA00048679"/>
    </source>
</evidence>
<evidence type="ECO:0000256" key="8">
    <source>
        <dbReference type="ARBA" id="ARBA00022729"/>
    </source>
</evidence>
<dbReference type="PROSITE" id="PS50011">
    <property type="entry name" value="PROTEIN_KINASE_DOM"/>
    <property type="match status" value="1"/>
</dbReference>
<evidence type="ECO:0000256" key="14">
    <source>
        <dbReference type="ARBA" id="ARBA00023136"/>
    </source>
</evidence>
<gene>
    <name evidence="22" type="ORF">RGQ29_020160</name>
</gene>
<evidence type="ECO:0000256" key="1">
    <source>
        <dbReference type="ARBA" id="ARBA00004479"/>
    </source>
</evidence>
<comment type="subcellular location">
    <subcellularLocation>
        <location evidence="1">Membrane</location>
        <topology evidence="1">Single-pass type I membrane protein</topology>
    </subcellularLocation>
</comment>
<evidence type="ECO:0000256" key="19">
    <source>
        <dbReference type="PROSITE-ProRule" id="PRU10141"/>
    </source>
</evidence>
<dbReference type="InterPro" id="IPR017441">
    <property type="entry name" value="Protein_kinase_ATP_BS"/>
</dbReference>
<dbReference type="SUPFAM" id="SSF52058">
    <property type="entry name" value="L domain-like"/>
    <property type="match status" value="1"/>
</dbReference>
<evidence type="ECO:0000256" key="10">
    <source>
        <dbReference type="ARBA" id="ARBA00022741"/>
    </source>
</evidence>
<dbReference type="Pfam" id="PF11721">
    <property type="entry name" value="Malectin"/>
    <property type="match status" value="1"/>
</dbReference>
<dbReference type="FunFam" id="3.80.10.10:FF:000452">
    <property type="entry name" value="Probable LRR receptor-like serine/threonine-protein kinase RFK1"/>
    <property type="match status" value="1"/>
</dbReference>
<comment type="catalytic activity">
    <reaction evidence="17">
        <text>L-threonyl-[protein] + ATP = O-phospho-L-threonyl-[protein] + ADP + H(+)</text>
        <dbReference type="Rhea" id="RHEA:46608"/>
        <dbReference type="Rhea" id="RHEA-COMP:11060"/>
        <dbReference type="Rhea" id="RHEA-COMP:11605"/>
        <dbReference type="ChEBI" id="CHEBI:15378"/>
        <dbReference type="ChEBI" id="CHEBI:30013"/>
        <dbReference type="ChEBI" id="CHEBI:30616"/>
        <dbReference type="ChEBI" id="CHEBI:61977"/>
        <dbReference type="ChEBI" id="CHEBI:456216"/>
        <dbReference type="EC" id="2.7.11.1"/>
    </reaction>
</comment>
<dbReference type="Proteomes" id="UP001324115">
    <property type="component" value="Unassembled WGS sequence"/>
</dbReference>
<dbReference type="InterPro" id="IPR001245">
    <property type="entry name" value="Ser-Thr/Tyr_kinase_cat_dom"/>
</dbReference>
<dbReference type="GO" id="GO:0005524">
    <property type="term" value="F:ATP binding"/>
    <property type="evidence" value="ECO:0007669"/>
    <property type="project" value="UniProtKB-UniRule"/>
</dbReference>
<dbReference type="InterPro" id="IPR032675">
    <property type="entry name" value="LRR_dom_sf"/>
</dbReference>
<comment type="catalytic activity">
    <reaction evidence="18">
        <text>L-seryl-[protein] + ATP = O-phospho-L-seryl-[protein] + ADP + H(+)</text>
        <dbReference type="Rhea" id="RHEA:17989"/>
        <dbReference type="Rhea" id="RHEA-COMP:9863"/>
        <dbReference type="Rhea" id="RHEA-COMP:11604"/>
        <dbReference type="ChEBI" id="CHEBI:15378"/>
        <dbReference type="ChEBI" id="CHEBI:29999"/>
        <dbReference type="ChEBI" id="CHEBI:30616"/>
        <dbReference type="ChEBI" id="CHEBI:83421"/>
        <dbReference type="ChEBI" id="CHEBI:456216"/>
        <dbReference type="EC" id="2.7.11.1"/>
    </reaction>
</comment>
<dbReference type="SUPFAM" id="SSF56112">
    <property type="entry name" value="Protein kinase-like (PK-like)"/>
    <property type="match status" value="1"/>
</dbReference>
<dbReference type="EC" id="2.7.11.1" evidence="2"/>
<keyword evidence="15" id="KW-0675">Receptor</keyword>
<dbReference type="Pfam" id="PF07714">
    <property type="entry name" value="PK_Tyr_Ser-Thr"/>
    <property type="match status" value="1"/>
</dbReference>
<evidence type="ECO:0000256" key="3">
    <source>
        <dbReference type="ARBA" id="ARBA00022527"/>
    </source>
</evidence>
<dbReference type="PROSITE" id="PS00108">
    <property type="entry name" value="PROTEIN_KINASE_ST"/>
    <property type="match status" value="1"/>
</dbReference>
<evidence type="ECO:0000259" key="21">
    <source>
        <dbReference type="PROSITE" id="PS50011"/>
    </source>
</evidence>
<keyword evidence="12 19" id="KW-0067">ATP-binding</keyword>
<organism evidence="22 23">
    <name type="scientific">Quercus rubra</name>
    <name type="common">Northern red oak</name>
    <name type="synonym">Quercus borealis</name>
    <dbReference type="NCBI Taxonomy" id="3512"/>
    <lineage>
        <taxon>Eukaryota</taxon>
        <taxon>Viridiplantae</taxon>
        <taxon>Streptophyta</taxon>
        <taxon>Embryophyta</taxon>
        <taxon>Tracheophyta</taxon>
        <taxon>Spermatophyta</taxon>
        <taxon>Magnoliopsida</taxon>
        <taxon>eudicotyledons</taxon>
        <taxon>Gunneridae</taxon>
        <taxon>Pentapetalae</taxon>
        <taxon>rosids</taxon>
        <taxon>fabids</taxon>
        <taxon>Fagales</taxon>
        <taxon>Fagaceae</taxon>
        <taxon>Quercus</taxon>
    </lineage>
</organism>
<evidence type="ECO:0000313" key="22">
    <source>
        <dbReference type="EMBL" id="KAK4589474.1"/>
    </source>
</evidence>
<comment type="caution">
    <text evidence="22">The sequence shown here is derived from an EMBL/GenBank/DDBJ whole genome shotgun (WGS) entry which is preliminary data.</text>
</comment>
<dbReference type="AlphaFoldDB" id="A0AAN7FCC9"/>
<evidence type="ECO:0000256" key="4">
    <source>
        <dbReference type="ARBA" id="ARBA00022553"/>
    </source>
</evidence>
<evidence type="ECO:0000256" key="16">
    <source>
        <dbReference type="ARBA" id="ARBA00023180"/>
    </source>
</evidence>
<feature type="domain" description="Protein kinase" evidence="21">
    <location>
        <begin position="678"/>
        <end position="957"/>
    </location>
</feature>
<dbReference type="InterPro" id="IPR008271">
    <property type="entry name" value="Ser/Thr_kinase_AS"/>
</dbReference>
<keyword evidence="10 19" id="KW-0547">Nucleotide-binding</keyword>
<dbReference type="PANTHER" id="PTHR48006">
    <property type="entry name" value="LEUCINE-RICH REPEAT-CONTAINING PROTEIN DDB_G0281931-RELATED"/>
    <property type="match status" value="1"/>
</dbReference>
<dbReference type="Gene3D" id="3.30.200.20">
    <property type="entry name" value="Phosphorylase Kinase, domain 1"/>
    <property type="match status" value="1"/>
</dbReference>
<evidence type="ECO:0000256" key="11">
    <source>
        <dbReference type="ARBA" id="ARBA00022777"/>
    </source>
</evidence>
<dbReference type="GO" id="GO:0004674">
    <property type="term" value="F:protein serine/threonine kinase activity"/>
    <property type="evidence" value="ECO:0007669"/>
    <property type="project" value="UniProtKB-KW"/>
</dbReference>
<feature type="binding site" evidence="19">
    <location>
        <position position="706"/>
    </location>
    <ligand>
        <name>ATP</name>
        <dbReference type="ChEBI" id="CHEBI:30616"/>
    </ligand>
</feature>
<keyword evidence="13 20" id="KW-1133">Transmembrane helix</keyword>
<reference evidence="22 23" key="1">
    <citation type="journal article" date="2023" name="G3 (Bethesda)">
        <title>A haplotype-resolved chromosome-scale genome for Quercus rubra L. provides insights into the genetics of adaptive traits for red oak species.</title>
        <authorList>
            <person name="Kapoor B."/>
            <person name="Jenkins J."/>
            <person name="Schmutz J."/>
            <person name="Zhebentyayeva T."/>
            <person name="Kuelheim C."/>
            <person name="Coggeshall M."/>
            <person name="Heim C."/>
            <person name="Lasky J.R."/>
            <person name="Leites L."/>
            <person name="Islam-Faridi N."/>
            <person name="Romero-Severson J."/>
            <person name="DeLeo V.L."/>
            <person name="Lucas S.M."/>
            <person name="Lazic D."/>
            <person name="Gailing O."/>
            <person name="Carlson J."/>
            <person name="Staton M."/>
        </authorList>
    </citation>
    <scope>NUCLEOTIDE SEQUENCE [LARGE SCALE GENOMIC DNA]</scope>
    <source>
        <strain evidence="22">Pseudo-F2</strain>
    </source>
</reference>
<protein>
    <recommendedName>
        <fullName evidence="2">non-specific serine/threonine protein kinase</fullName>
        <ecNumber evidence="2">2.7.11.1</ecNumber>
    </recommendedName>
</protein>
<evidence type="ECO:0000256" key="6">
    <source>
        <dbReference type="ARBA" id="ARBA00022679"/>
    </source>
</evidence>
<evidence type="ECO:0000256" key="7">
    <source>
        <dbReference type="ARBA" id="ARBA00022692"/>
    </source>
</evidence>
<sequence length="1021" mass="113561">MQSSWNTYSAEQTMARVLPYITFIVFLLVLSAAAQAGLGRTPDNEVEALREIGAQLKKTDWNFSVDPCSNESSWLTLISTELKPYGFNNSITCNCSNHDGVCHVVELFLKGQDLAGVLPAALVKLPYLKAVEFIRNCLSGPIPHEWASSTTLERLDISMNNISGAIPSFLGNITTLKNLFMSNNLLSGTVPHELGKLVNLENLVLSANYLTGELPVNLTNLIKLKELRFSSNNFTGRMPDFFRSWKQLNQLEIRASGFEGPIPSSISVLSDLTDLRISDLVGEGSKFPNLSSMIGMSRLMLRSCNIFGPIPPYLSNMTQLQILDLSFNQLDGTVPNFDVLKNLAFMYLTSNLLTGAIPDWIKNRNDKYQIDLSYNNFSQSSAPPCRETLNLFKSSSGRDNLILHECLNTPCSKDWYSLHINCGGKATIVGNIQYEEDEDTAGAAKFAHGRENWGFSSTGSFWDVKTVEKIGYIANNVSILTMNESELYTNARQSPLSFTYYARCLANGTYKVKLHFAEIVFRDIRSVSSLGRRIFDIYVQEKLVWKDFDIENSAKGVDKAVVVEYKANVTNRNLMIRFYWAGKGTTYTPTRGIVGPLISAISVESDFVLPDHDNGTMKISIVVGAIVLVLLLIFMILGILWWKGCLGRRIPRENELKGLDLQTGFFTYRQIKAATSNFNAANKIGEGGFGSVYKGILFDGTVIAVKQLSSKSKQGSREFVNEIGMISGLQHPNLVRLYGCCIEGKQLLLVYEYMENNSLAHALFGNGSADGQLNLDWLARQKICVGMARGLVFLHEESTLKIVHRDIKSTNVLLDKDLNPKISDFGLAKLDEEENTHISTRIAGTIGYMAPEYALWGYLTYKADVYSFGVVALEIVAGKNNIKYRPNEKFVCLLDWATVLQQRGDLMELVDPKLGSEFSKEEVLRMIKVALLCTNPSPALRPTMTAVVSMLEGKTVVDEVARDPGIYGDEWRFEALRDQFGQSPQLNLVEGQSLVQSANPTWIGSSSTSAHDLYSTNLYSQ</sequence>
<proteinExistence type="predicted"/>
<dbReference type="Pfam" id="PF00560">
    <property type="entry name" value="LRR_1"/>
    <property type="match status" value="5"/>
</dbReference>
<name>A0AAN7FCC9_QUERU</name>
<keyword evidence="3" id="KW-0723">Serine/threonine-protein kinase</keyword>
<keyword evidence="6" id="KW-0808">Transferase</keyword>
<keyword evidence="8" id="KW-0732">Signal</keyword>
<keyword evidence="7 20" id="KW-0812">Transmembrane</keyword>
<evidence type="ECO:0000256" key="12">
    <source>
        <dbReference type="ARBA" id="ARBA00022840"/>
    </source>
</evidence>
<keyword evidence="5" id="KW-0433">Leucine-rich repeat</keyword>
<keyword evidence="23" id="KW-1185">Reference proteome</keyword>
<dbReference type="FunFam" id="2.60.120.430:FF:000004">
    <property type="entry name" value="Putative leucine-rich repeat receptor-like serine/threonine-protein kinase"/>
    <property type="match status" value="1"/>
</dbReference>
<dbReference type="Gene3D" id="1.10.510.10">
    <property type="entry name" value="Transferase(Phosphotransferase) domain 1"/>
    <property type="match status" value="1"/>
</dbReference>
<evidence type="ECO:0000313" key="23">
    <source>
        <dbReference type="Proteomes" id="UP001324115"/>
    </source>
</evidence>
<dbReference type="InterPro" id="IPR000719">
    <property type="entry name" value="Prot_kinase_dom"/>
</dbReference>
<dbReference type="InterPro" id="IPR011009">
    <property type="entry name" value="Kinase-like_dom_sf"/>
</dbReference>
<evidence type="ECO:0000256" key="13">
    <source>
        <dbReference type="ARBA" id="ARBA00022989"/>
    </source>
</evidence>
<dbReference type="Gene3D" id="2.60.120.430">
    <property type="entry name" value="Galactose-binding lectin"/>
    <property type="match status" value="1"/>
</dbReference>
<dbReference type="PANTHER" id="PTHR48006:SF66">
    <property type="entry name" value="PROTEIN KINASE DOMAIN-CONTAINING PROTEIN"/>
    <property type="match status" value="1"/>
</dbReference>
<dbReference type="GO" id="GO:0016020">
    <property type="term" value="C:membrane"/>
    <property type="evidence" value="ECO:0007669"/>
    <property type="project" value="UniProtKB-SubCell"/>
</dbReference>
<dbReference type="CDD" id="cd14066">
    <property type="entry name" value="STKc_IRAK"/>
    <property type="match status" value="1"/>
</dbReference>
<dbReference type="FunFam" id="3.30.200.20:FF:000217">
    <property type="entry name" value="probable LRR receptor-like serine/threonine-protein kinase At1g53430"/>
    <property type="match status" value="1"/>
</dbReference>
<dbReference type="InterPro" id="IPR051824">
    <property type="entry name" value="LRR_Rcpt-Like_S/T_Kinase"/>
</dbReference>
<evidence type="ECO:0000256" key="9">
    <source>
        <dbReference type="ARBA" id="ARBA00022737"/>
    </source>
</evidence>
<dbReference type="Gene3D" id="3.80.10.10">
    <property type="entry name" value="Ribonuclease Inhibitor"/>
    <property type="match status" value="3"/>
</dbReference>
<evidence type="ECO:0000256" key="2">
    <source>
        <dbReference type="ARBA" id="ARBA00012513"/>
    </source>
</evidence>
<evidence type="ECO:0000256" key="17">
    <source>
        <dbReference type="ARBA" id="ARBA00047899"/>
    </source>
</evidence>
<dbReference type="InterPro" id="IPR001611">
    <property type="entry name" value="Leu-rich_rpt"/>
</dbReference>
<keyword evidence="9" id="KW-0677">Repeat</keyword>
<keyword evidence="11" id="KW-0418">Kinase</keyword>
<dbReference type="PROSITE" id="PS00107">
    <property type="entry name" value="PROTEIN_KINASE_ATP"/>
    <property type="match status" value="1"/>
</dbReference>
<dbReference type="InterPro" id="IPR021720">
    <property type="entry name" value="Malectin_dom"/>
</dbReference>
<keyword evidence="4" id="KW-0597">Phosphoprotein</keyword>
<keyword evidence="16" id="KW-0325">Glycoprotein</keyword>
<evidence type="ECO:0000256" key="15">
    <source>
        <dbReference type="ARBA" id="ARBA00023170"/>
    </source>
</evidence>
<evidence type="ECO:0000256" key="5">
    <source>
        <dbReference type="ARBA" id="ARBA00022614"/>
    </source>
</evidence>
<keyword evidence="14 20" id="KW-0472">Membrane</keyword>
<accession>A0AAN7FCC9</accession>
<feature type="transmembrane region" description="Helical" evidence="20">
    <location>
        <begin position="619"/>
        <end position="642"/>
    </location>
</feature>
<dbReference type="PROSITE" id="PS51450">
    <property type="entry name" value="LRR"/>
    <property type="match status" value="1"/>
</dbReference>
<dbReference type="FunFam" id="1.10.510.10:FF:000044">
    <property type="entry name" value="Putative LRR receptor-like serine/threonine-protein kinase"/>
    <property type="match status" value="1"/>
</dbReference>
<dbReference type="EMBL" id="JAXUIC010000005">
    <property type="protein sequence ID" value="KAK4589474.1"/>
    <property type="molecule type" value="Genomic_DNA"/>
</dbReference>